<keyword evidence="6 9" id="KW-0378">Hydrolase</keyword>
<dbReference type="InterPro" id="IPR021127">
    <property type="entry name" value="CRISPR_associated_Cas2"/>
</dbReference>
<feature type="binding site" evidence="9">
    <location>
        <position position="12"/>
    </location>
    <ligand>
        <name>Mg(2+)</name>
        <dbReference type="ChEBI" id="CHEBI:18420"/>
        <note>catalytic</note>
    </ligand>
</feature>
<accession>A0A1Q6R4X6</accession>
<dbReference type="Proteomes" id="UP000186777">
    <property type="component" value="Unassembled WGS sequence"/>
</dbReference>
<dbReference type="HAMAP" id="MF_01471">
    <property type="entry name" value="Cas2"/>
    <property type="match status" value="1"/>
</dbReference>
<comment type="caution">
    <text evidence="10">The sequence shown here is derived from an EMBL/GenBank/DDBJ whole genome shotgun (WGS) entry which is preliminary data.</text>
</comment>
<evidence type="ECO:0000256" key="6">
    <source>
        <dbReference type="ARBA" id="ARBA00022801"/>
    </source>
</evidence>
<dbReference type="RefSeq" id="WP_293722450.1">
    <property type="nucleotide sequence ID" value="NZ_CALJWU010000029.1"/>
</dbReference>
<dbReference type="InterPro" id="IPR019199">
    <property type="entry name" value="Virulence_VapD/CRISPR_Cas2"/>
</dbReference>
<protein>
    <recommendedName>
        <fullName evidence="9">CRISPR-associated endoribonuclease Cas2</fullName>
        <ecNumber evidence="9">3.1.-.-</ecNumber>
    </recommendedName>
</protein>
<dbReference type="EC" id="3.1.-.-" evidence="9"/>
<evidence type="ECO:0000256" key="2">
    <source>
        <dbReference type="ARBA" id="ARBA00009959"/>
    </source>
</evidence>
<evidence type="ECO:0000256" key="1">
    <source>
        <dbReference type="ARBA" id="ARBA00001946"/>
    </source>
</evidence>
<keyword evidence="7 9" id="KW-0460">Magnesium</keyword>
<dbReference type="GO" id="GO:0004521">
    <property type="term" value="F:RNA endonuclease activity"/>
    <property type="evidence" value="ECO:0007669"/>
    <property type="project" value="InterPro"/>
</dbReference>
<reference evidence="10 11" key="1">
    <citation type="journal article" date="2016" name="Nat. Biotechnol.">
        <title>Measurement of bacterial replication rates in microbial communities.</title>
        <authorList>
            <person name="Brown C.T."/>
            <person name="Olm M.R."/>
            <person name="Thomas B.C."/>
            <person name="Banfield J.F."/>
        </authorList>
    </citation>
    <scope>NUCLEOTIDE SEQUENCE [LARGE SCALE GENOMIC DNA]</scope>
    <source>
        <strain evidence="10">46_33</strain>
    </source>
</reference>
<sequence length="106" mass="12508">MNKFMRMLVFFDIPVKTKRERRIATAFRNFLLKDGYHMVQYSVYARVCNGMDAVQKHRSRLNTALPENGSVRLLVITEKQYETIEILVGNYHEDDTPFVCEQLSIF</sequence>
<evidence type="ECO:0000313" key="10">
    <source>
        <dbReference type="EMBL" id="OLA37428.1"/>
    </source>
</evidence>
<evidence type="ECO:0000256" key="5">
    <source>
        <dbReference type="ARBA" id="ARBA00022759"/>
    </source>
</evidence>
<dbReference type="GO" id="GO:0046872">
    <property type="term" value="F:metal ion binding"/>
    <property type="evidence" value="ECO:0007669"/>
    <property type="project" value="UniProtKB-UniRule"/>
</dbReference>
<dbReference type="GO" id="GO:0051607">
    <property type="term" value="P:defense response to virus"/>
    <property type="evidence" value="ECO:0007669"/>
    <property type="project" value="UniProtKB-UniRule"/>
</dbReference>
<dbReference type="GO" id="GO:0016787">
    <property type="term" value="F:hydrolase activity"/>
    <property type="evidence" value="ECO:0007669"/>
    <property type="project" value="UniProtKB-KW"/>
</dbReference>
<keyword evidence="4 9" id="KW-0479">Metal-binding</keyword>
<comment type="function">
    <text evidence="9">CRISPR (clustered regularly interspaced short palindromic repeat), is an adaptive immune system that provides protection against mobile genetic elements (viruses, transposable elements and conjugative plasmids). CRISPR clusters contain sequences complementary to antecedent mobile elements and target invading nucleic acids. CRISPR clusters are transcribed and processed into CRISPR RNA (crRNA). Functions as a ssRNA-specific endoribonuclease. Involved in the integration of spacer DNA into the CRISPR cassette.</text>
</comment>
<dbReference type="GO" id="GO:0043571">
    <property type="term" value="P:maintenance of CRISPR repeat elements"/>
    <property type="evidence" value="ECO:0007669"/>
    <property type="project" value="UniProtKB-UniRule"/>
</dbReference>
<comment type="similarity">
    <text evidence="2 9">Belongs to the CRISPR-associated endoribonuclease Cas2 protein family.</text>
</comment>
<evidence type="ECO:0000256" key="9">
    <source>
        <dbReference type="HAMAP-Rule" id="MF_01471"/>
    </source>
</evidence>
<keyword evidence="8 9" id="KW-0051">Antiviral defense</keyword>
<organism evidence="10 11">
    <name type="scientific">Phascolarctobacterium succinatutens</name>
    <dbReference type="NCBI Taxonomy" id="626940"/>
    <lineage>
        <taxon>Bacteria</taxon>
        <taxon>Bacillati</taxon>
        <taxon>Bacillota</taxon>
        <taxon>Negativicutes</taxon>
        <taxon>Acidaminococcales</taxon>
        <taxon>Acidaminococcaceae</taxon>
        <taxon>Phascolarctobacterium</taxon>
    </lineage>
</organism>
<comment type="cofactor">
    <cofactor evidence="1 9">
        <name>Mg(2+)</name>
        <dbReference type="ChEBI" id="CHEBI:18420"/>
    </cofactor>
</comment>
<name>A0A1Q6R4X6_9FIRM</name>
<comment type="subunit">
    <text evidence="9">Homodimer, forms a heterotetramer with a Cas1 homodimer.</text>
</comment>
<dbReference type="SUPFAM" id="SSF143430">
    <property type="entry name" value="TTP0101/SSO1404-like"/>
    <property type="match status" value="1"/>
</dbReference>
<keyword evidence="3 9" id="KW-0540">Nuclease</keyword>
<dbReference type="CDD" id="cd09638">
    <property type="entry name" value="Cas2_I_II_III"/>
    <property type="match status" value="1"/>
</dbReference>
<dbReference type="AlphaFoldDB" id="A0A1Q6R4X6"/>
<evidence type="ECO:0000313" key="11">
    <source>
        <dbReference type="Proteomes" id="UP000186777"/>
    </source>
</evidence>
<dbReference type="NCBIfam" id="TIGR01573">
    <property type="entry name" value="cas2"/>
    <property type="match status" value="1"/>
</dbReference>
<gene>
    <name evidence="9" type="primary">cas2</name>
    <name evidence="10" type="ORF">BHW43_06270</name>
</gene>
<evidence type="ECO:0000256" key="8">
    <source>
        <dbReference type="ARBA" id="ARBA00023118"/>
    </source>
</evidence>
<dbReference type="Gene3D" id="3.30.70.240">
    <property type="match status" value="1"/>
</dbReference>
<dbReference type="Pfam" id="PF09827">
    <property type="entry name" value="CRISPR_Cas2"/>
    <property type="match status" value="1"/>
</dbReference>
<evidence type="ECO:0000256" key="7">
    <source>
        <dbReference type="ARBA" id="ARBA00022842"/>
    </source>
</evidence>
<proteinExistence type="inferred from homology"/>
<keyword evidence="5 9" id="KW-0255">Endonuclease</keyword>
<evidence type="ECO:0000256" key="4">
    <source>
        <dbReference type="ARBA" id="ARBA00022723"/>
    </source>
</evidence>
<dbReference type="EMBL" id="MNTG01000030">
    <property type="protein sequence ID" value="OLA37428.1"/>
    <property type="molecule type" value="Genomic_DNA"/>
</dbReference>
<dbReference type="STRING" id="626940.BHW43_06270"/>
<evidence type="ECO:0000256" key="3">
    <source>
        <dbReference type="ARBA" id="ARBA00022722"/>
    </source>
</evidence>